<name>A0A2T2NCR0_CORCC</name>
<proteinExistence type="predicted"/>
<dbReference type="AlphaFoldDB" id="A0A2T2NCR0"/>
<gene>
    <name evidence="2" type="ORF">BS50DRAFT_107655</name>
</gene>
<sequence>MHTFAHARNEGKKKTWPVTHTFALGPPPKNITPRLASSPLDGKNAYEHLVFTKPRPQLPPKAQKQVSAPRAPVTQPAAAPQPSRGGVSPPGPVGATKNSLARSLYCTRARGMGPGTKGTKKTKKNQGLPEDSPSASKRQHQLPKLATFRLEPSRVPSLHASKTKKTTRAKAGRGKSASTTGKHPRAREIGQAGGSEGASEWGEGRIPPSTVNGAHSLAHWDTRAFGLGAKRPSAGFLAAG</sequence>
<feature type="compositionally biased region" description="Low complexity" evidence="1">
    <location>
        <begin position="68"/>
        <end position="87"/>
    </location>
</feature>
<dbReference type="EMBL" id="KZ678140">
    <property type="protein sequence ID" value="PSN63231.1"/>
    <property type="molecule type" value="Genomic_DNA"/>
</dbReference>
<protein>
    <submittedName>
        <fullName evidence="2">Uncharacterized protein</fullName>
    </submittedName>
</protein>
<evidence type="ECO:0000313" key="2">
    <source>
        <dbReference type="EMBL" id="PSN63231.1"/>
    </source>
</evidence>
<evidence type="ECO:0000313" key="3">
    <source>
        <dbReference type="Proteomes" id="UP000240883"/>
    </source>
</evidence>
<reference evidence="2 3" key="1">
    <citation type="journal article" date="2018" name="Front. Microbiol.">
        <title>Genome-Wide Analysis of Corynespora cassiicola Leaf Fall Disease Putative Effectors.</title>
        <authorList>
            <person name="Lopez D."/>
            <person name="Ribeiro S."/>
            <person name="Label P."/>
            <person name="Fumanal B."/>
            <person name="Venisse J.S."/>
            <person name="Kohler A."/>
            <person name="de Oliveira R.R."/>
            <person name="Labutti K."/>
            <person name="Lipzen A."/>
            <person name="Lail K."/>
            <person name="Bauer D."/>
            <person name="Ohm R.A."/>
            <person name="Barry K.W."/>
            <person name="Spatafora J."/>
            <person name="Grigoriev I.V."/>
            <person name="Martin F.M."/>
            <person name="Pujade-Renaud V."/>
        </authorList>
    </citation>
    <scope>NUCLEOTIDE SEQUENCE [LARGE SCALE GENOMIC DNA]</scope>
    <source>
        <strain evidence="2 3">Philippines</strain>
    </source>
</reference>
<feature type="compositionally biased region" description="Basic residues" evidence="1">
    <location>
        <begin position="161"/>
        <end position="173"/>
    </location>
</feature>
<evidence type="ECO:0000256" key="1">
    <source>
        <dbReference type="SAM" id="MobiDB-lite"/>
    </source>
</evidence>
<feature type="region of interest" description="Disordered" evidence="1">
    <location>
        <begin position="1"/>
        <end position="214"/>
    </location>
</feature>
<keyword evidence="3" id="KW-1185">Reference proteome</keyword>
<accession>A0A2T2NCR0</accession>
<organism evidence="2 3">
    <name type="scientific">Corynespora cassiicola Philippines</name>
    <dbReference type="NCBI Taxonomy" id="1448308"/>
    <lineage>
        <taxon>Eukaryota</taxon>
        <taxon>Fungi</taxon>
        <taxon>Dikarya</taxon>
        <taxon>Ascomycota</taxon>
        <taxon>Pezizomycotina</taxon>
        <taxon>Dothideomycetes</taxon>
        <taxon>Pleosporomycetidae</taxon>
        <taxon>Pleosporales</taxon>
        <taxon>Corynesporascaceae</taxon>
        <taxon>Corynespora</taxon>
    </lineage>
</organism>
<dbReference type="Proteomes" id="UP000240883">
    <property type="component" value="Unassembled WGS sequence"/>
</dbReference>